<dbReference type="SFLD" id="SFLDG01137">
    <property type="entry name" value="C1.6.1:_Phosphoserine_Phosphat"/>
    <property type="match status" value="1"/>
</dbReference>
<evidence type="ECO:0000256" key="9">
    <source>
        <dbReference type="ARBA" id="ARBA00022842"/>
    </source>
</evidence>
<dbReference type="GO" id="GO:0036424">
    <property type="term" value="F:L-phosphoserine phosphatase activity"/>
    <property type="evidence" value="ECO:0007669"/>
    <property type="project" value="InterPro"/>
</dbReference>
<organism evidence="16 17">
    <name type="scientific">Segatella salivae</name>
    <dbReference type="NCBI Taxonomy" id="228604"/>
    <lineage>
        <taxon>Bacteria</taxon>
        <taxon>Pseudomonadati</taxon>
        <taxon>Bacteroidota</taxon>
        <taxon>Bacteroidia</taxon>
        <taxon>Bacteroidales</taxon>
        <taxon>Prevotellaceae</taxon>
        <taxon>Segatella</taxon>
    </lineage>
</organism>
<evidence type="ECO:0000256" key="3">
    <source>
        <dbReference type="ARBA" id="ARBA00009184"/>
    </source>
</evidence>
<dbReference type="EC" id="3.1.3.3" evidence="4"/>
<evidence type="ECO:0000256" key="14">
    <source>
        <dbReference type="PIRSR" id="PIRSR604469-1"/>
    </source>
</evidence>
<dbReference type="InterPro" id="IPR036412">
    <property type="entry name" value="HAD-like_sf"/>
</dbReference>
<dbReference type="Pfam" id="PF00702">
    <property type="entry name" value="Hydrolase"/>
    <property type="match status" value="1"/>
</dbReference>
<protein>
    <recommendedName>
        <fullName evidence="5">Phosphoserine phosphatase</fullName>
        <ecNumber evidence="4">3.1.3.3</ecNumber>
    </recommendedName>
    <alternativeName>
        <fullName evidence="11">O-phosphoserine phosphohydrolase</fullName>
    </alternativeName>
</protein>
<dbReference type="SFLD" id="SFLDS00003">
    <property type="entry name" value="Haloacid_Dehalogenase"/>
    <property type="match status" value="1"/>
</dbReference>
<dbReference type="Proteomes" id="UP001196873">
    <property type="component" value="Unassembled WGS sequence"/>
</dbReference>
<dbReference type="NCBIfam" id="TIGR01488">
    <property type="entry name" value="HAD-SF-IB"/>
    <property type="match status" value="1"/>
</dbReference>
<feature type="domain" description="ACT" evidence="15">
    <location>
        <begin position="9"/>
        <end position="81"/>
    </location>
</feature>
<evidence type="ECO:0000256" key="1">
    <source>
        <dbReference type="ARBA" id="ARBA00001946"/>
    </source>
</evidence>
<keyword evidence="7" id="KW-0479">Metal-binding</keyword>
<feature type="active site" description="Nucleophile" evidence="14">
    <location>
        <position position="198"/>
    </location>
</feature>
<comment type="catalytic activity">
    <reaction evidence="13">
        <text>O-phospho-D-serine + H2O = D-serine + phosphate</text>
        <dbReference type="Rhea" id="RHEA:24873"/>
        <dbReference type="ChEBI" id="CHEBI:15377"/>
        <dbReference type="ChEBI" id="CHEBI:35247"/>
        <dbReference type="ChEBI" id="CHEBI:43474"/>
        <dbReference type="ChEBI" id="CHEBI:58680"/>
        <dbReference type="EC" id="3.1.3.3"/>
    </reaction>
</comment>
<comment type="pathway">
    <text evidence="2">Amino-acid biosynthesis; L-serine biosynthesis; L-serine from 3-phospho-D-glycerate: step 3/3.</text>
</comment>
<name>A0AAW4NTN8_9BACT</name>
<keyword evidence="6" id="KW-0028">Amino-acid biosynthesis</keyword>
<sequence>MKSNEEQILIRITGQDRPGLTAAAMEILACYNARILDIGQADIHSTLSLGILIRIDELHSGQVMKELLFKAEELNVNIGFSPISDDEYESWVDHQGKNRYILTVIGRTLSAKQIAAATKIIADQGLNIDFIRRMTGRISIKHPEKNVRSCIEFSLRGNPKNRSLMQSKLMHLASEQEIDFSFQRDDMYRRMRRLICFDMDSTLIQTECIDELAMRAGVGDKVKAITERAMRGEIDFKESFTQRVSLLKGLDVSVMKDIADHLPITEGADRLMSVLKRCGYKIAILSGGFTYFGEQLRRRYGIDYVYANELEIDENGKLTGRYIGDIVDGKRKAELLKLIAQVEQVNLAQTIAVGDGANDLPMISEAGLGIAFHAKPRVKATAQQSINNIGLDGVLYFLGFKDSYLGEQGKL</sequence>
<evidence type="ECO:0000313" key="17">
    <source>
        <dbReference type="Proteomes" id="UP001196873"/>
    </source>
</evidence>
<comment type="cofactor">
    <cofactor evidence="1">
        <name>Mg(2+)</name>
        <dbReference type="ChEBI" id="CHEBI:18420"/>
    </cofactor>
</comment>
<evidence type="ECO:0000259" key="15">
    <source>
        <dbReference type="PROSITE" id="PS51671"/>
    </source>
</evidence>
<comment type="caution">
    <text evidence="16">The sequence shown here is derived from an EMBL/GenBank/DDBJ whole genome shotgun (WGS) entry which is preliminary data.</text>
</comment>
<dbReference type="Gene3D" id="3.30.70.260">
    <property type="match status" value="1"/>
</dbReference>
<dbReference type="FunFam" id="3.40.50.1000:FF:000041">
    <property type="entry name" value="Phosphoserine phosphatase SerB"/>
    <property type="match status" value="1"/>
</dbReference>
<dbReference type="InterPro" id="IPR004469">
    <property type="entry name" value="PSP"/>
</dbReference>
<evidence type="ECO:0000256" key="11">
    <source>
        <dbReference type="ARBA" id="ARBA00031693"/>
    </source>
</evidence>
<dbReference type="CDD" id="cd04871">
    <property type="entry name" value="ACT_PSP_2"/>
    <property type="match status" value="1"/>
</dbReference>
<comment type="similarity">
    <text evidence="3">Belongs to the HAD-like hydrolase superfamily. SerB family.</text>
</comment>
<dbReference type="InterPro" id="IPR050582">
    <property type="entry name" value="HAD-like_SerB"/>
</dbReference>
<keyword evidence="8 16" id="KW-0378">Hydrolase</keyword>
<evidence type="ECO:0000256" key="7">
    <source>
        <dbReference type="ARBA" id="ARBA00022723"/>
    </source>
</evidence>
<evidence type="ECO:0000256" key="12">
    <source>
        <dbReference type="ARBA" id="ARBA00048138"/>
    </source>
</evidence>
<evidence type="ECO:0000313" key="16">
    <source>
        <dbReference type="EMBL" id="MBW4866474.1"/>
    </source>
</evidence>
<proteinExistence type="inferred from homology"/>
<accession>A0AAW4NTN8</accession>
<dbReference type="PANTHER" id="PTHR43344:SF2">
    <property type="entry name" value="PHOSPHOSERINE PHOSPHATASE"/>
    <property type="match status" value="1"/>
</dbReference>
<evidence type="ECO:0000256" key="2">
    <source>
        <dbReference type="ARBA" id="ARBA00005135"/>
    </source>
</evidence>
<dbReference type="InterPro" id="IPR023214">
    <property type="entry name" value="HAD_sf"/>
</dbReference>
<keyword evidence="9" id="KW-0460">Magnesium</keyword>
<evidence type="ECO:0000256" key="4">
    <source>
        <dbReference type="ARBA" id="ARBA00012640"/>
    </source>
</evidence>
<dbReference type="Pfam" id="PF13740">
    <property type="entry name" value="ACT_6"/>
    <property type="match status" value="1"/>
</dbReference>
<evidence type="ECO:0000256" key="5">
    <source>
        <dbReference type="ARBA" id="ARBA00015196"/>
    </source>
</evidence>
<dbReference type="GO" id="GO:0000287">
    <property type="term" value="F:magnesium ion binding"/>
    <property type="evidence" value="ECO:0007669"/>
    <property type="project" value="TreeGrafter"/>
</dbReference>
<dbReference type="GO" id="GO:0006564">
    <property type="term" value="P:L-serine biosynthetic process"/>
    <property type="evidence" value="ECO:0007669"/>
    <property type="project" value="UniProtKB-KW"/>
</dbReference>
<evidence type="ECO:0000256" key="10">
    <source>
        <dbReference type="ARBA" id="ARBA00023299"/>
    </source>
</evidence>
<feature type="active site" description="Proton donor" evidence="14">
    <location>
        <position position="200"/>
    </location>
</feature>
<dbReference type="EMBL" id="JAHXRF010000017">
    <property type="protein sequence ID" value="MBW4866474.1"/>
    <property type="molecule type" value="Genomic_DNA"/>
</dbReference>
<dbReference type="CDD" id="cd04870">
    <property type="entry name" value="ACT_PSP_1"/>
    <property type="match status" value="1"/>
</dbReference>
<dbReference type="SUPFAM" id="SSF55021">
    <property type="entry name" value="ACT-like"/>
    <property type="match status" value="1"/>
</dbReference>
<dbReference type="SUPFAM" id="SSF56784">
    <property type="entry name" value="HAD-like"/>
    <property type="match status" value="1"/>
</dbReference>
<dbReference type="AlphaFoldDB" id="A0AAW4NTN8"/>
<dbReference type="NCBIfam" id="TIGR00338">
    <property type="entry name" value="serB"/>
    <property type="match status" value="1"/>
</dbReference>
<dbReference type="PANTHER" id="PTHR43344">
    <property type="entry name" value="PHOSPHOSERINE PHOSPHATASE"/>
    <property type="match status" value="1"/>
</dbReference>
<dbReference type="GO" id="GO:0005737">
    <property type="term" value="C:cytoplasm"/>
    <property type="evidence" value="ECO:0007669"/>
    <property type="project" value="TreeGrafter"/>
</dbReference>
<dbReference type="Gene3D" id="3.40.50.1000">
    <property type="entry name" value="HAD superfamily/HAD-like"/>
    <property type="match status" value="1"/>
</dbReference>
<dbReference type="SFLD" id="SFLDG01136">
    <property type="entry name" value="C1.6:_Phosphoserine_Phosphatas"/>
    <property type="match status" value="1"/>
</dbReference>
<dbReference type="CDD" id="cd07500">
    <property type="entry name" value="HAD_PSP"/>
    <property type="match status" value="1"/>
</dbReference>
<comment type="catalytic activity">
    <reaction evidence="12">
        <text>O-phospho-L-serine + H2O = L-serine + phosphate</text>
        <dbReference type="Rhea" id="RHEA:21208"/>
        <dbReference type="ChEBI" id="CHEBI:15377"/>
        <dbReference type="ChEBI" id="CHEBI:33384"/>
        <dbReference type="ChEBI" id="CHEBI:43474"/>
        <dbReference type="ChEBI" id="CHEBI:57524"/>
        <dbReference type="EC" id="3.1.3.3"/>
    </reaction>
</comment>
<keyword evidence="10" id="KW-0718">Serine biosynthesis</keyword>
<dbReference type="InterPro" id="IPR045865">
    <property type="entry name" value="ACT-like_dom_sf"/>
</dbReference>
<gene>
    <name evidence="16" type="primary">serB</name>
    <name evidence="16" type="ORF">KZY68_10790</name>
</gene>
<reference evidence="16" key="1">
    <citation type="submission" date="2021-07" db="EMBL/GenBank/DDBJ databases">
        <title>Genomic diversity and antimicrobial resistance of Prevotella spp. isolated from chronic lung disease airways.</title>
        <authorList>
            <person name="Webb K.A."/>
            <person name="Olagoke O.S."/>
            <person name="Baird T."/>
            <person name="Neill J."/>
            <person name="Pham A."/>
            <person name="Wells T.J."/>
            <person name="Ramsay K.A."/>
            <person name="Bell S.C."/>
            <person name="Sarovich D.S."/>
            <person name="Price E.P."/>
        </authorList>
    </citation>
    <scope>NUCLEOTIDE SEQUENCE</scope>
    <source>
        <strain evidence="16">SCHI0047.S.3</strain>
    </source>
</reference>
<dbReference type="SFLD" id="SFLDF00029">
    <property type="entry name" value="phosphoserine_phosphatase"/>
    <property type="match status" value="1"/>
</dbReference>
<evidence type="ECO:0000256" key="13">
    <source>
        <dbReference type="ARBA" id="ARBA00048523"/>
    </source>
</evidence>
<dbReference type="InterPro" id="IPR002912">
    <property type="entry name" value="ACT_dom"/>
</dbReference>
<evidence type="ECO:0000256" key="6">
    <source>
        <dbReference type="ARBA" id="ARBA00022605"/>
    </source>
</evidence>
<dbReference type="PROSITE" id="PS51671">
    <property type="entry name" value="ACT"/>
    <property type="match status" value="1"/>
</dbReference>
<evidence type="ECO:0000256" key="8">
    <source>
        <dbReference type="ARBA" id="ARBA00022801"/>
    </source>
</evidence>